<evidence type="ECO:0000313" key="1">
    <source>
        <dbReference type="EMBL" id="KAK3204636.1"/>
    </source>
</evidence>
<accession>A0AAE0A5X9</accession>
<dbReference type="EMBL" id="JANJYJ010000006">
    <property type="protein sequence ID" value="KAK3204636.1"/>
    <property type="molecule type" value="Genomic_DNA"/>
</dbReference>
<proteinExistence type="predicted"/>
<comment type="caution">
    <text evidence="1">The sequence shown here is derived from an EMBL/GenBank/DDBJ whole genome shotgun (WGS) entry which is preliminary data.</text>
</comment>
<dbReference type="Proteomes" id="UP001281410">
    <property type="component" value="Unassembled WGS sequence"/>
</dbReference>
<reference evidence="1" key="1">
    <citation type="journal article" date="2023" name="Plant J.">
        <title>Genome sequences and population genomics provide insights into the demographic history, inbreeding, and mutation load of two 'living fossil' tree species of Dipteronia.</title>
        <authorList>
            <person name="Feng Y."/>
            <person name="Comes H.P."/>
            <person name="Chen J."/>
            <person name="Zhu S."/>
            <person name="Lu R."/>
            <person name="Zhang X."/>
            <person name="Li P."/>
            <person name="Qiu J."/>
            <person name="Olsen K.M."/>
            <person name="Qiu Y."/>
        </authorList>
    </citation>
    <scope>NUCLEOTIDE SEQUENCE</scope>
    <source>
        <strain evidence="1">NBL</strain>
    </source>
</reference>
<protein>
    <submittedName>
        <fullName evidence="1">Uncharacterized protein</fullName>
    </submittedName>
</protein>
<evidence type="ECO:0000313" key="2">
    <source>
        <dbReference type="Proteomes" id="UP001281410"/>
    </source>
</evidence>
<sequence>MKYSERFDLPQSAKLFMSGEHAIWNPSRGSIAIYGALLTSRVMLPLQPFIAQFLEKVRIAPAPLNPNSYQVLISLWHMWKQIGAKFPRTPEEIRNFYTLGQSDNGGTFHLQPSSVNHWIPPGATQTTWEARDRLVLFVEKDLLKLELFHSISNRRKRLYEMDIVASKTPKKVKNLDRANRAEAAAQPAQGIALRQQNMVEHTYKLNPNTASGASDWE</sequence>
<keyword evidence="2" id="KW-1185">Reference proteome</keyword>
<name>A0AAE0A5X9_9ROSI</name>
<organism evidence="1 2">
    <name type="scientific">Dipteronia sinensis</name>
    <dbReference type="NCBI Taxonomy" id="43782"/>
    <lineage>
        <taxon>Eukaryota</taxon>
        <taxon>Viridiplantae</taxon>
        <taxon>Streptophyta</taxon>
        <taxon>Embryophyta</taxon>
        <taxon>Tracheophyta</taxon>
        <taxon>Spermatophyta</taxon>
        <taxon>Magnoliopsida</taxon>
        <taxon>eudicotyledons</taxon>
        <taxon>Gunneridae</taxon>
        <taxon>Pentapetalae</taxon>
        <taxon>rosids</taxon>
        <taxon>malvids</taxon>
        <taxon>Sapindales</taxon>
        <taxon>Sapindaceae</taxon>
        <taxon>Hippocastanoideae</taxon>
        <taxon>Acereae</taxon>
        <taxon>Dipteronia</taxon>
    </lineage>
</organism>
<dbReference type="AlphaFoldDB" id="A0AAE0A5X9"/>
<gene>
    <name evidence="1" type="ORF">Dsin_018682</name>
</gene>